<dbReference type="NCBIfam" id="TIGR00148">
    <property type="entry name" value="UbiD family decarboxylase"/>
    <property type="match status" value="1"/>
</dbReference>
<feature type="domain" description="3-octaprenyl-4-hydroxybenzoate carboxy-lyase-like Rift-related" evidence="2">
    <location>
        <begin position="79"/>
        <end position="253"/>
    </location>
</feature>
<organism evidence="5">
    <name type="scientific">marine metagenome</name>
    <dbReference type="NCBI Taxonomy" id="408172"/>
    <lineage>
        <taxon>unclassified sequences</taxon>
        <taxon>metagenomes</taxon>
        <taxon>ecological metagenomes</taxon>
    </lineage>
</organism>
<evidence type="ECO:0000259" key="3">
    <source>
        <dbReference type="Pfam" id="PF20695"/>
    </source>
</evidence>
<evidence type="ECO:0000259" key="2">
    <source>
        <dbReference type="Pfam" id="PF01977"/>
    </source>
</evidence>
<reference evidence="5" key="1">
    <citation type="submission" date="2018-05" db="EMBL/GenBank/DDBJ databases">
        <authorList>
            <person name="Lanie J.A."/>
            <person name="Ng W.-L."/>
            <person name="Kazmierczak K.M."/>
            <person name="Andrzejewski T.M."/>
            <person name="Davidsen T.M."/>
            <person name="Wayne K.J."/>
            <person name="Tettelin H."/>
            <person name="Glass J.I."/>
            <person name="Rusch D."/>
            <person name="Podicherti R."/>
            <person name="Tsui H.-C.T."/>
            <person name="Winkler M.E."/>
        </authorList>
    </citation>
    <scope>NUCLEOTIDE SEQUENCE</scope>
</reference>
<comment type="similarity">
    <text evidence="1">Belongs to the UbiD family.</text>
</comment>
<accession>A0A382B5V6</accession>
<dbReference type="Gene3D" id="3.40.1670.10">
    <property type="entry name" value="UbiD C-terminal domain-like"/>
    <property type="match status" value="1"/>
</dbReference>
<dbReference type="PANTHER" id="PTHR30108">
    <property type="entry name" value="3-OCTAPRENYL-4-HYDROXYBENZOATE CARBOXY-LYASE-RELATED"/>
    <property type="match status" value="1"/>
</dbReference>
<dbReference type="Pfam" id="PF01977">
    <property type="entry name" value="UbiD"/>
    <property type="match status" value="1"/>
</dbReference>
<feature type="non-terminal residue" evidence="5">
    <location>
        <position position="1"/>
    </location>
</feature>
<evidence type="ECO:0000259" key="4">
    <source>
        <dbReference type="Pfam" id="PF20696"/>
    </source>
</evidence>
<dbReference type="GO" id="GO:0016831">
    <property type="term" value="F:carboxy-lyase activity"/>
    <property type="evidence" value="ECO:0007669"/>
    <property type="project" value="InterPro"/>
</dbReference>
<dbReference type="AlphaFoldDB" id="A0A382B5V6"/>
<gene>
    <name evidence="5" type="ORF">METZ01_LOCUS161999</name>
</gene>
<protein>
    <recommendedName>
        <fullName evidence="6">UbiD family decarboxylase</fullName>
    </recommendedName>
</protein>
<dbReference type="Pfam" id="PF20696">
    <property type="entry name" value="UbiD_C"/>
    <property type="match status" value="1"/>
</dbReference>
<dbReference type="GO" id="GO:0005737">
    <property type="term" value="C:cytoplasm"/>
    <property type="evidence" value="ECO:0007669"/>
    <property type="project" value="TreeGrafter"/>
</dbReference>
<dbReference type="SUPFAM" id="SSF143968">
    <property type="entry name" value="UbiD C-terminal domain-like"/>
    <property type="match status" value="1"/>
</dbReference>
<dbReference type="InterPro" id="IPR048304">
    <property type="entry name" value="UbiD_Rift_dom"/>
</dbReference>
<dbReference type="PANTHER" id="PTHR30108:SF21">
    <property type="entry name" value="4-HYDROXYBENZOATE DECARBOXYLASE"/>
    <property type="match status" value="1"/>
</dbReference>
<evidence type="ECO:0000313" key="5">
    <source>
        <dbReference type="EMBL" id="SVB09145.1"/>
    </source>
</evidence>
<evidence type="ECO:0008006" key="6">
    <source>
        <dbReference type="Google" id="ProtNLM"/>
    </source>
</evidence>
<feature type="domain" description="3-octaprenyl-4-hydroxybenzoate carboxy-lyase-like C-terminal" evidence="4">
    <location>
        <begin position="258"/>
        <end position="380"/>
    </location>
</feature>
<dbReference type="InterPro" id="IPR049381">
    <property type="entry name" value="UbiD-like_C"/>
</dbReference>
<name>A0A382B5V6_9ZZZZ</name>
<dbReference type="InterPro" id="IPR049383">
    <property type="entry name" value="UbiD-like_N"/>
</dbReference>
<dbReference type="Pfam" id="PF20695">
    <property type="entry name" value="UbiD_N"/>
    <property type="match status" value="1"/>
</dbReference>
<feature type="domain" description="3-octaprenyl-4-hydroxybenzoate carboxy-lyase-like N-terminal" evidence="3">
    <location>
        <begin position="1"/>
        <end position="64"/>
    </location>
</feature>
<proteinExistence type="inferred from homology"/>
<dbReference type="SUPFAM" id="SSF50475">
    <property type="entry name" value="FMN-binding split barrel"/>
    <property type="match status" value="1"/>
</dbReference>
<dbReference type="EMBL" id="UINC01028333">
    <property type="protein sequence ID" value="SVB09145.1"/>
    <property type="molecule type" value="Genomic_DNA"/>
</dbReference>
<dbReference type="InterPro" id="IPR002830">
    <property type="entry name" value="UbiD"/>
</dbReference>
<evidence type="ECO:0000256" key="1">
    <source>
        <dbReference type="ARBA" id="ARBA00010021"/>
    </source>
</evidence>
<sequence>VTKEVDPVYEVAALMEDAGDRPLYLENVKGSILPCITNICSSRELVALGLECAPDEVLEKISKAVRETKTPNIGEAKGYKEIEASLEKLPILTHQPIDGGAYISSAMAVANDKEYGRNLSFHRAMKIDNQHLVMRILDRHLMDYMKRGLKEFAFCNGVSVPVLLGAATSFGIEEDEMAVANALADSPVIELAGHSIPQSEVVMICEFTGEMHDEGPFVDLTETPDIIRKQPVARIKRIFIRDDSVFHALLPSGPEHKVLMGMPREPTIFNSVNKVVECHDVFMSHGGGSWLHGAVSIKKKNEDDGRKAIEAAFDGHASMKHVWIVDDDIDVTNPQAVEWAMATRFQADKDLIIKTGVKGSSLDPSADPKTRGTVKVGFDCTIPLNRERNDFSKTKPGMKVNLEEYLD</sequence>